<comment type="caution">
    <text evidence="1">The sequence shown here is derived from an EMBL/GenBank/DDBJ whole genome shotgun (WGS) entry which is preliminary data.</text>
</comment>
<dbReference type="AlphaFoldDB" id="X1I113"/>
<accession>X1I113</accession>
<reference evidence="1" key="1">
    <citation type="journal article" date="2014" name="Front. Microbiol.">
        <title>High frequency of phylogenetically diverse reductive dehalogenase-homologous genes in deep subseafloor sedimentary metagenomes.</title>
        <authorList>
            <person name="Kawai M."/>
            <person name="Futagami T."/>
            <person name="Toyoda A."/>
            <person name="Takaki Y."/>
            <person name="Nishi S."/>
            <person name="Hori S."/>
            <person name="Arai W."/>
            <person name="Tsubouchi T."/>
            <person name="Morono Y."/>
            <person name="Uchiyama I."/>
            <person name="Ito T."/>
            <person name="Fujiyama A."/>
            <person name="Inagaki F."/>
            <person name="Takami H."/>
        </authorList>
    </citation>
    <scope>NUCLEOTIDE SEQUENCE</scope>
    <source>
        <strain evidence="1">Expedition CK06-06</strain>
    </source>
</reference>
<name>X1I113_9ZZZZ</name>
<dbReference type="EMBL" id="BARU01030227">
    <property type="protein sequence ID" value="GAH75407.1"/>
    <property type="molecule type" value="Genomic_DNA"/>
</dbReference>
<evidence type="ECO:0000313" key="1">
    <source>
        <dbReference type="EMBL" id="GAH75407.1"/>
    </source>
</evidence>
<proteinExistence type="predicted"/>
<sequence length="50" mass="5777">IPKVYEVSSSIEVRQIEDRFLEEPPVISQKIKSASLKEVVVEFFTFFSSL</sequence>
<organism evidence="1">
    <name type="scientific">marine sediment metagenome</name>
    <dbReference type="NCBI Taxonomy" id="412755"/>
    <lineage>
        <taxon>unclassified sequences</taxon>
        <taxon>metagenomes</taxon>
        <taxon>ecological metagenomes</taxon>
    </lineage>
</organism>
<protein>
    <submittedName>
        <fullName evidence="1">Uncharacterized protein</fullName>
    </submittedName>
</protein>
<gene>
    <name evidence="1" type="ORF">S03H2_48003</name>
</gene>
<feature type="non-terminal residue" evidence="1">
    <location>
        <position position="1"/>
    </location>
</feature>